<feature type="compositionally biased region" description="Acidic residues" evidence="2">
    <location>
        <begin position="8"/>
        <end position="24"/>
    </location>
</feature>
<proteinExistence type="predicted"/>
<keyword evidence="4" id="KW-1185">Reference proteome</keyword>
<keyword evidence="1" id="KW-0436">Ligase</keyword>
<dbReference type="GO" id="GO:0006310">
    <property type="term" value="P:DNA recombination"/>
    <property type="evidence" value="ECO:0007669"/>
    <property type="project" value="InterPro"/>
</dbReference>
<reference evidence="3 4" key="2">
    <citation type="submission" date="2018-11" db="EMBL/GenBank/DDBJ databases">
        <authorList>
            <consortium name="Pathogen Informatics"/>
        </authorList>
    </citation>
    <scope>NUCLEOTIDE SEQUENCE [LARGE SCALE GENOMIC DNA]</scope>
</reference>
<dbReference type="GO" id="GO:0006281">
    <property type="term" value="P:DNA repair"/>
    <property type="evidence" value="ECO:0007669"/>
    <property type="project" value="InterPro"/>
</dbReference>
<dbReference type="GO" id="GO:0003677">
    <property type="term" value="F:DNA binding"/>
    <property type="evidence" value="ECO:0007669"/>
    <property type="project" value="InterPro"/>
</dbReference>
<evidence type="ECO:0000256" key="1">
    <source>
        <dbReference type="ARBA" id="ARBA00022598"/>
    </source>
</evidence>
<dbReference type="Gene3D" id="1.10.3260.10">
    <property type="entry name" value="DNA ligase, ATP-dependent, N-terminal domain"/>
    <property type="match status" value="1"/>
</dbReference>
<feature type="region of interest" description="Disordered" evidence="2">
    <location>
        <begin position="1"/>
        <end position="28"/>
    </location>
</feature>
<organism evidence="5">
    <name type="scientific">Gongylonema pulchrum</name>
    <dbReference type="NCBI Taxonomy" id="637853"/>
    <lineage>
        <taxon>Eukaryota</taxon>
        <taxon>Metazoa</taxon>
        <taxon>Ecdysozoa</taxon>
        <taxon>Nematoda</taxon>
        <taxon>Chromadorea</taxon>
        <taxon>Rhabditida</taxon>
        <taxon>Spirurina</taxon>
        <taxon>Spiruromorpha</taxon>
        <taxon>Spiruroidea</taxon>
        <taxon>Gongylonematidae</taxon>
        <taxon>Gongylonema</taxon>
    </lineage>
</organism>
<dbReference type="WBParaSite" id="GPUH_0002117201-mRNA-1">
    <property type="protein sequence ID" value="GPUH_0002117201-mRNA-1"/>
    <property type="gene ID" value="GPUH_0002117201"/>
</dbReference>
<evidence type="ECO:0000256" key="2">
    <source>
        <dbReference type="SAM" id="MobiDB-lite"/>
    </source>
</evidence>
<name>A0A183EJK6_9BILA</name>
<evidence type="ECO:0000313" key="5">
    <source>
        <dbReference type="WBParaSite" id="GPUH_0002117201-mRNA-1"/>
    </source>
</evidence>
<evidence type="ECO:0000313" key="3">
    <source>
        <dbReference type="EMBL" id="VDN37597.1"/>
    </source>
</evidence>
<dbReference type="AlphaFoldDB" id="A0A183EJK6"/>
<dbReference type="GO" id="GO:0003910">
    <property type="term" value="F:DNA ligase (ATP) activity"/>
    <property type="evidence" value="ECO:0007669"/>
    <property type="project" value="InterPro"/>
</dbReference>
<dbReference type="InterPro" id="IPR036599">
    <property type="entry name" value="DNA_ligase_N_sf"/>
</dbReference>
<protein>
    <submittedName>
        <fullName evidence="5">TFIIS central domain-containing protein</fullName>
    </submittedName>
</protein>
<dbReference type="EMBL" id="UYRT01091930">
    <property type="protein sequence ID" value="VDN37597.1"/>
    <property type="molecule type" value="Genomic_DNA"/>
</dbReference>
<reference evidence="5" key="1">
    <citation type="submission" date="2016-06" db="UniProtKB">
        <authorList>
            <consortium name="WormBaseParasite"/>
        </authorList>
    </citation>
    <scope>IDENTIFICATION</scope>
</reference>
<gene>
    <name evidence="3" type="ORF">GPUH_LOCUS21147</name>
</gene>
<evidence type="ECO:0000313" key="4">
    <source>
        <dbReference type="Proteomes" id="UP000271098"/>
    </source>
</evidence>
<accession>A0A183EJK6</accession>
<sequence length="120" mass="13597">MSYKKEVGDDDDDDDGGNDDEDDATVAAASAAEEELSRKFKYATLCEYLDRMQRIRWNDKFGKQRVLNALMAKWSAEAGSNESTPSAAVSFYPVLRIMANSLDERKFNMKSVSFEAKSFW</sequence>
<dbReference type="OrthoDB" id="10464802at2759"/>
<dbReference type="Proteomes" id="UP000271098">
    <property type="component" value="Unassembled WGS sequence"/>
</dbReference>